<reference evidence="2" key="2">
    <citation type="submission" date="2023-05" db="EMBL/GenBank/DDBJ databases">
        <authorList>
            <consortium name="Lawrence Berkeley National Laboratory"/>
            <person name="Steindorff A."/>
            <person name="Hensen N."/>
            <person name="Bonometti L."/>
            <person name="Westerberg I."/>
            <person name="Brannstrom I.O."/>
            <person name="Guillou S."/>
            <person name="Cros-Aarteil S."/>
            <person name="Calhoun S."/>
            <person name="Haridas S."/>
            <person name="Kuo A."/>
            <person name="Mondo S."/>
            <person name="Pangilinan J."/>
            <person name="Riley R."/>
            <person name="Labutti K."/>
            <person name="Andreopoulos B."/>
            <person name="Lipzen A."/>
            <person name="Chen C."/>
            <person name="Yanf M."/>
            <person name="Daum C."/>
            <person name="Ng V."/>
            <person name="Clum A."/>
            <person name="Ohm R."/>
            <person name="Martin F."/>
            <person name="Silar P."/>
            <person name="Natvig D."/>
            <person name="Lalanne C."/>
            <person name="Gautier V."/>
            <person name="Ament-Velasquez S.L."/>
            <person name="Kruys A."/>
            <person name="Hutchinson M.I."/>
            <person name="Powell A.J."/>
            <person name="Barry K."/>
            <person name="Miller A.N."/>
            <person name="Grigoriev I.V."/>
            <person name="Debuchy R."/>
            <person name="Gladieux P."/>
            <person name="Thoren M.H."/>
            <person name="Johannesson H."/>
        </authorList>
    </citation>
    <scope>NUCLEOTIDE SEQUENCE</scope>
    <source>
        <strain evidence="2">CBS 990.96</strain>
    </source>
</reference>
<dbReference type="EMBL" id="MU865315">
    <property type="protein sequence ID" value="KAK4228786.1"/>
    <property type="molecule type" value="Genomic_DNA"/>
</dbReference>
<gene>
    <name evidence="2" type="ORF">QBC38DRAFT_453962</name>
</gene>
<feature type="compositionally biased region" description="Low complexity" evidence="1">
    <location>
        <begin position="168"/>
        <end position="177"/>
    </location>
</feature>
<evidence type="ECO:0000313" key="3">
    <source>
        <dbReference type="Proteomes" id="UP001301958"/>
    </source>
</evidence>
<dbReference type="Proteomes" id="UP001301958">
    <property type="component" value="Unassembled WGS sequence"/>
</dbReference>
<accession>A0AAN7BSB4</accession>
<reference evidence="2" key="1">
    <citation type="journal article" date="2023" name="Mol. Phylogenet. Evol.">
        <title>Genome-scale phylogeny and comparative genomics of the fungal order Sordariales.</title>
        <authorList>
            <person name="Hensen N."/>
            <person name="Bonometti L."/>
            <person name="Westerberg I."/>
            <person name="Brannstrom I.O."/>
            <person name="Guillou S."/>
            <person name="Cros-Aarteil S."/>
            <person name="Calhoun S."/>
            <person name="Haridas S."/>
            <person name="Kuo A."/>
            <person name="Mondo S."/>
            <person name="Pangilinan J."/>
            <person name="Riley R."/>
            <person name="LaButti K."/>
            <person name="Andreopoulos B."/>
            <person name="Lipzen A."/>
            <person name="Chen C."/>
            <person name="Yan M."/>
            <person name="Daum C."/>
            <person name="Ng V."/>
            <person name="Clum A."/>
            <person name="Steindorff A."/>
            <person name="Ohm R.A."/>
            <person name="Martin F."/>
            <person name="Silar P."/>
            <person name="Natvig D.O."/>
            <person name="Lalanne C."/>
            <person name="Gautier V."/>
            <person name="Ament-Velasquez S.L."/>
            <person name="Kruys A."/>
            <person name="Hutchinson M.I."/>
            <person name="Powell A.J."/>
            <person name="Barry K."/>
            <person name="Miller A.N."/>
            <person name="Grigoriev I.V."/>
            <person name="Debuchy R."/>
            <person name="Gladieux P."/>
            <person name="Hiltunen Thoren M."/>
            <person name="Johannesson H."/>
        </authorList>
    </citation>
    <scope>NUCLEOTIDE SEQUENCE</scope>
    <source>
        <strain evidence="2">CBS 990.96</strain>
    </source>
</reference>
<sequence length="345" mass="36455">MATNKTNFNSTETSQRLFAAFIASLPPGTKFDYKIIAKYLDTTESAIEHRFRPLKAQGEFFQRALQDANSGGRPMKQHLEEVLKIKTRDQIQKYFGASTEQGLAFQARAWKNNAKVLTDAVEAGEDPVVAFSKHLNGGGGGGSSTPKRSRAAPAAKTPGIATKRRKTATAAAATPAPVAATPKKPIVVKDETSPNDNVDSPEMNYFEMDLTDDSPRIAIKKEAAAAATPNRTPVAKEIASYRAQDAAAAAALGAVGSTAAAPTSSPVKAVGFDLTPSAQASLAANFWDLDTGADEDEEDLAGGLEAETPTKSSGSKRDHRSKSKEVLGGGGGETGYKFEEDDFDV</sequence>
<feature type="region of interest" description="Disordered" evidence="1">
    <location>
        <begin position="289"/>
        <end position="345"/>
    </location>
</feature>
<feature type="compositionally biased region" description="Acidic residues" evidence="1">
    <location>
        <begin position="291"/>
        <end position="300"/>
    </location>
</feature>
<name>A0AAN7BSB4_9PEZI</name>
<feature type="region of interest" description="Disordered" evidence="1">
    <location>
        <begin position="132"/>
        <end position="177"/>
    </location>
</feature>
<dbReference type="AlphaFoldDB" id="A0AAN7BSB4"/>
<evidence type="ECO:0000256" key="1">
    <source>
        <dbReference type="SAM" id="MobiDB-lite"/>
    </source>
</evidence>
<keyword evidence="3" id="KW-1185">Reference proteome</keyword>
<evidence type="ECO:0000313" key="2">
    <source>
        <dbReference type="EMBL" id="KAK4228786.1"/>
    </source>
</evidence>
<organism evidence="2 3">
    <name type="scientific">Podospora fimiseda</name>
    <dbReference type="NCBI Taxonomy" id="252190"/>
    <lineage>
        <taxon>Eukaryota</taxon>
        <taxon>Fungi</taxon>
        <taxon>Dikarya</taxon>
        <taxon>Ascomycota</taxon>
        <taxon>Pezizomycotina</taxon>
        <taxon>Sordariomycetes</taxon>
        <taxon>Sordariomycetidae</taxon>
        <taxon>Sordariales</taxon>
        <taxon>Podosporaceae</taxon>
        <taxon>Podospora</taxon>
    </lineage>
</organism>
<comment type="caution">
    <text evidence="2">The sequence shown here is derived from an EMBL/GenBank/DDBJ whole genome shotgun (WGS) entry which is preliminary data.</text>
</comment>
<proteinExistence type="predicted"/>
<protein>
    <submittedName>
        <fullName evidence="2">Uncharacterized protein</fullName>
    </submittedName>
</protein>